<dbReference type="InterPro" id="IPR003594">
    <property type="entry name" value="HATPase_dom"/>
</dbReference>
<feature type="domain" description="Histidine kinase" evidence="19">
    <location>
        <begin position="535"/>
        <end position="756"/>
    </location>
</feature>
<dbReference type="HOGENOM" id="CLU_264347_0_0_6"/>
<dbReference type="SUPFAM" id="SSF55785">
    <property type="entry name" value="PYP-like sensor domain (PAS domain)"/>
    <property type="match status" value="4"/>
</dbReference>
<dbReference type="FunFam" id="3.30.565.10:FF:000010">
    <property type="entry name" value="Sensor histidine kinase RcsC"/>
    <property type="match status" value="1"/>
</dbReference>
<dbReference type="GO" id="GO:0005886">
    <property type="term" value="C:plasma membrane"/>
    <property type="evidence" value="ECO:0007669"/>
    <property type="project" value="UniProtKB-SubCell"/>
</dbReference>
<dbReference type="PANTHER" id="PTHR45339:SF1">
    <property type="entry name" value="HYBRID SIGNAL TRANSDUCTION HISTIDINE KINASE J"/>
    <property type="match status" value="1"/>
</dbReference>
<dbReference type="InterPro" id="IPR036890">
    <property type="entry name" value="HATPase_C_sf"/>
</dbReference>
<keyword evidence="25" id="KW-1185">Reference proteome</keyword>
<dbReference type="SUPFAM" id="SSF52172">
    <property type="entry name" value="CheY-like"/>
    <property type="match status" value="2"/>
</dbReference>
<dbReference type="EC" id="2.7.13.3" evidence="3"/>
<dbReference type="PRINTS" id="PR00344">
    <property type="entry name" value="BCTRLSENSOR"/>
</dbReference>
<evidence type="ECO:0000256" key="17">
    <source>
        <dbReference type="PROSITE-ProRule" id="PRU00169"/>
    </source>
</evidence>
<evidence type="ECO:0000256" key="3">
    <source>
        <dbReference type="ARBA" id="ARBA00012438"/>
    </source>
</evidence>
<dbReference type="Gene3D" id="3.40.50.2300">
    <property type="match status" value="2"/>
</dbReference>
<dbReference type="STRING" id="349124.Hhal_0366"/>
<dbReference type="FunFam" id="1.10.287.130:FF:000002">
    <property type="entry name" value="Two-component osmosensing histidine kinase"/>
    <property type="match status" value="1"/>
</dbReference>
<dbReference type="NCBIfam" id="TIGR00229">
    <property type="entry name" value="sensory_box"/>
    <property type="match status" value="4"/>
</dbReference>
<dbReference type="InterPro" id="IPR013655">
    <property type="entry name" value="PAS_fold_3"/>
</dbReference>
<comment type="subcellular location">
    <subcellularLocation>
        <location evidence="2">Cell membrane</location>
        <topology evidence="2">Multi-pass membrane protein</topology>
    </subcellularLocation>
</comment>
<dbReference type="InterPro" id="IPR013656">
    <property type="entry name" value="PAS_4"/>
</dbReference>
<dbReference type="EMBL" id="CP000544">
    <property type="protein sequence ID" value="ABM61160.1"/>
    <property type="molecule type" value="Genomic_DNA"/>
</dbReference>
<dbReference type="Pfam" id="PF02518">
    <property type="entry name" value="HATPase_c"/>
    <property type="match status" value="1"/>
</dbReference>
<feature type="domain" description="PAC" evidence="22">
    <location>
        <begin position="337"/>
        <end position="390"/>
    </location>
</feature>
<sequence>MSESAPHSDRRADEWRILFDHLPDATLLIAPDTGRVLEGNPAAAAHLGYTPEALRGLTIADFEAAETPAEIAAHIEKIQRAGRDDFESQHRRRDGTLVDVQITVSQVEFAGHPRLLAVFRDITERKETIRALRTSEQRFLDVVDAAGEYIWEIDRDGTYQLVTAQIEPLLGRSTAEIIGRSPVDFMPSAEAERIQTMLSERAQTGAAWQGLEHESVRPDGTRVWQRVSGLPIFNEAGELIGFRGTGRDITAERQAQQNEKRLNERLRLATTAARIGVWELDRATDRLEWDAGSARIFGTDPAAFNHRLANLQATLWDENRTIAEGLIERSLHSAEPCEAEFRIRRKSDGAIRHIRSVSLSIPDEHGQVQRLVGINEDITDRVQAREQLAAQEARFRGLFELAPVGLAMTDFETGAFLDFNDQVSEAAGYTREAFAQLTYWDVTPREYEPKEREHLEAMARTGYYGPYEKEFIHRDGHRFPVLLNGFRMTDPQTGRVVVWSVIQDISERKAVEQALHQAKEAAEANNRAKSDFLANMSHEIRTPMNAVIGLGQLLIETDLDPVQRNYAEKMHNASRMLLGIINDILDYSKIEADRLTLDPHPFDLHELMDQMATLFGDQAGEKGLELFLRVEPTIPSSLEGDALRLSQVLSNLLSNAIKFTKHGQVGLSITQLGQDPEGVRLHFQVEDTGIGITPEQQRNLFQAFSQADTSTTRNYGGTGLGLVISQRLVAHMGGELRLESTPGEGTRFAFELHLPIAGTGPWTLDAPSLPGGHVLVVDDHDVARQILREYLEAWGYTVTEADSGPAGIEAALAAERSRQPFDLMLIDGHLPGEADGWGTARRLRTLHERGDLPTTRGPMILVSAYQLDDRSVGDPFDGCLPKPVTASTLFDVVQNTFVGAPAATPVTTSGAIPNLSDRSLLLVEDNAINQEVAQRLLEQTGARITLASNGAEAVAWTREATFDLILMDLQMPVMDGYEATREIRREHPNLPILALTAAVLDNDRAGARDAGLDDHIGKPIDSRLLYQRLVHWLGAEGTASPSVNGPTPPGADGEDAALPEQLSGIDQTTGLRHLEGDRAFYRRLLQRFASQLEGELGQLPAALDRGDPETARRVAHTLKGTAATVGATRLAEAAAGVDRCLKAGESVSDELHRELRAALDEVSAGLEVLADAATTSAPQPPLDATAAREALNRLYTALRANELVDEALVDAALHHLRALSDEATVRRVRQQIDQFDYDAATEVLAPHAALTPDSAASGESPPARDR</sequence>
<dbReference type="InterPro" id="IPR035965">
    <property type="entry name" value="PAS-like_dom_sf"/>
</dbReference>
<keyword evidence="10" id="KW-0067">ATP-binding</keyword>
<feature type="domain" description="Response regulatory" evidence="20">
    <location>
        <begin position="919"/>
        <end position="1033"/>
    </location>
</feature>
<dbReference type="Pfam" id="PF13426">
    <property type="entry name" value="PAS_9"/>
    <property type="match status" value="2"/>
</dbReference>
<evidence type="ECO:0000256" key="11">
    <source>
        <dbReference type="ARBA" id="ARBA00022989"/>
    </source>
</evidence>
<dbReference type="InterPro" id="IPR008207">
    <property type="entry name" value="Sig_transdc_His_kin_Hpt_dom"/>
</dbReference>
<dbReference type="PROSITE" id="PS50110">
    <property type="entry name" value="RESPONSE_REGULATORY"/>
    <property type="match status" value="2"/>
</dbReference>
<dbReference type="InterPro" id="IPR036641">
    <property type="entry name" value="HPT_dom_sf"/>
</dbReference>
<evidence type="ECO:0000259" key="21">
    <source>
        <dbReference type="PROSITE" id="PS50112"/>
    </source>
</evidence>
<feature type="region of interest" description="Disordered" evidence="18">
    <location>
        <begin position="1037"/>
        <end position="1057"/>
    </location>
</feature>
<dbReference type="PROSITE" id="PS50112">
    <property type="entry name" value="PAS"/>
    <property type="match status" value="1"/>
</dbReference>
<evidence type="ECO:0000259" key="23">
    <source>
        <dbReference type="PROSITE" id="PS50894"/>
    </source>
</evidence>
<keyword evidence="4" id="KW-1003">Cell membrane</keyword>
<dbReference type="SMART" id="SM00073">
    <property type="entry name" value="HPT"/>
    <property type="match status" value="1"/>
</dbReference>
<dbReference type="RefSeq" id="WP_011813183.1">
    <property type="nucleotide sequence ID" value="NC_008789.1"/>
</dbReference>
<feature type="domain" description="HPt" evidence="23">
    <location>
        <begin position="1077"/>
        <end position="1173"/>
    </location>
</feature>
<feature type="domain" description="PAS" evidence="21">
    <location>
        <begin position="135"/>
        <end position="205"/>
    </location>
</feature>
<dbReference type="Pfam" id="PF08448">
    <property type="entry name" value="PAS_4"/>
    <property type="match status" value="1"/>
</dbReference>
<dbReference type="CDD" id="cd00130">
    <property type="entry name" value="PAS"/>
    <property type="match status" value="3"/>
</dbReference>
<dbReference type="Gene3D" id="1.10.287.130">
    <property type="match status" value="1"/>
</dbReference>
<dbReference type="SMART" id="SM00388">
    <property type="entry name" value="HisKA"/>
    <property type="match status" value="1"/>
</dbReference>
<evidence type="ECO:0000313" key="25">
    <source>
        <dbReference type="Proteomes" id="UP000000647"/>
    </source>
</evidence>
<dbReference type="Proteomes" id="UP000000647">
    <property type="component" value="Chromosome"/>
</dbReference>
<dbReference type="InterPro" id="IPR011006">
    <property type="entry name" value="CheY-like_superfamily"/>
</dbReference>
<dbReference type="Gene3D" id="3.30.565.10">
    <property type="entry name" value="Histidine kinase-like ATPase, C-terminal domain"/>
    <property type="match status" value="1"/>
</dbReference>
<dbReference type="PROSITE" id="PS50894">
    <property type="entry name" value="HPT"/>
    <property type="match status" value="1"/>
</dbReference>
<dbReference type="InterPro" id="IPR000014">
    <property type="entry name" value="PAS"/>
</dbReference>
<feature type="region of interest" description="Disordered" evidence="18">
    <location>
        <begin position="1246"/>
        <end position="1266"/>
    </location>
</feature>
<dbReference type="CDD" id="cd00082">
    <property type="entry name" value="HisKA"/>
    <property type="match status" value="1"/>
</dbReference>
<evidence type="ECO:0000256" key="18">
    <source>
        <dbReference type="SAM" id="MobiDB-lite"/>
    </source>
</evidence>
<keyword evidence="9 24" id="KW-0418">Kinase</keyword>
<dbReference type="SMART" id="SM00086">
    <property type="entry name" value="PAC"/>
    <property type="match status" value="4"/>
</dbReference>
<evidence type="ECO:0000256" key="7">
    <source>
        <dbReference type="ARBA" id="ARBA00022692"/>
    </source>
</evidence>
<evidence type="ECO:0000313" key="24">
    <source>
        <dbReference type="EMBL" id="ABM61160.1"/>
    </source>
</evidence>
<feature type="modified residue" description="4-aspartylphosphate" evidence="17">
    <location>
        <position position="968"/>
    </location>
</feature>
<keyword evidence="11" id="KW-1133">Transmembrane helix</keyword>
<evidence type="ECO:0000256" key="6">
    <source>
        <dbReference type="ARBA" id="ARBA00022679"/>
    </source>
</evidence>
<dbReference type="InterPro" id="IPR001610">
    <property type="entry name" value="PAC"/>
</dbReference>
<keyword evidence="13" id="KW-0472">Membrane</keyword>
<comment type="subunit">
    <text evidence="14">At low DSF concentrations, interacts with RpfF.</text>
</comment>
<evidence type="ECO:0000256" key="15">
    <source>
        <dbReference type="ARBA" id="ARBA00068150"/>
    </source>
</evidence>
<dbReference type="InterPro" id="IPR036097">
    <property type="entry name" value="HisK_dim/P_sf"/>
</dbReference>
<feature type="domain" description="PAC" evidence="22">
    <location>
        <begin position="84"/>
        <end position="134"/>
    </location>
</feature>
<dbReference type="PROSITE" id="PS50109">
    <property type="entry name" value="HIS_KIN"/>
    <property type="match status" value="1"/>
</dbReference>
<reference evidence="24 25" key="2">
    <citation type="journal article" date="2013" name="Stand. Genomic Sci.">
        <title>Complete genome sequence of Halorhodospira halophila SL1.</title>
        <authorList>
            <person name="Challacombe J.F."/>
            <person name="Majid S."/>
            <person name="Deole R."/>
            <person name="Brettin T.S."/>
            <person name="Bruce D."/>
            <person name="Delano S.F."/>
            <person name="Detter J.C."/>
            <person name="Gleasner C.D."/>
            <person name="Han C.S."/>
            <person name="Misra M."/>
            <person name="Reitenga K.G."/>
            <person name="Mikhailova N."/>
            <person name="Woyke T."/>
            <person name="Pitluck S."/>
            <person name="Nolan M."/>
            <person name="Land M.L."/>
            <person name="Saunders E."/>
            <person name="Tapia R."/>
            <person name="Lapidus A."/>
            <person name="Ivanova N."/>
            <person name="Hoff W.D."/>
        </authorList>
    </citation>
    <scope>NUCLEOTIDE SEQUENCE [LARGE SCALE GENOMIC DNA]</scope>
    <source>
        <strain evidence="25">DSM 244 / SL1</strain>
    </source>
</reference>
<dbReference type="SMART" id="SM00448">
    <property type="entry name" value="REC"/>
    <property type="match status" value="2"/>
</dbReference>
<dbReference type="eggNOG" id="COG3829">
    <property type="taxonomic scope" value="Bacteria"/>
</dbReference>
<feature type="domain" description="PAC" evidence="22">
    <location>
        <begin position="209"/>
        <end position="261"/>
    </location>
</feature>
<dbReference type="CDD" id="cd16922">
    <property type="entry name" value="HATPase_EvgS-ArcB-TorS-like"/>
    <property type="match status" value="1"/>
</dbReference>
<evidence type="ECO:0000256" key="16">
    <source>
        <dbReference type="PROSITE-ProRule" id="PRU00110"/>
    </source>
</evidence>
<dbReference type="Pfam" id="PF08447">
    <property type="entry name" value="PAS_3"/>
    <property type="match status" value="1"/>
</dbReference>
<dbReference type="SUPFAM" id="SSF55874">
    <property type="entry name" value="ATPase domain of HSP90 chaperone/DNA topoisomerase II/histidine kinase"/>
    <property type="match status" value="1"/>
</dbReference>
<dbReference type="SUPFAM" id="SSF47384">
    <property type="entry name" value="Homodimeric domain of signal transducing histidine kinase"/>
    <property type="match status" value="1"/>
</dbReference>
<keyword evidence="6" id="KW-0808">Transferase</keyword>
<dbReference type="Gene3D" id="3.30.450.20">
    <property type="entry name" value="PAS domain"/>
    <property type="match status" value="4"/>
</dbReference>
<evidence type="ECO:0000259" key="19">
    <source>
        <dbReference type="PROSITE" id="PS50109"/>
    </source>
</evidence>
<dbReference type="eggNOG" id="COG0642">
    <property type="taxonomic scope" value="Bacteria"/>
</dbReference>
<feature type="domain" description="Response regulatory" evidence="20">
    <location>
        <begin position="773"/>
        <end position="897"/>
    </location>
</feature>
<dbReference type="SMART" id="SM00387">
    <property type="entry name" value="HATPase_c"/>
    <property type="match status" value="1"/>
</dbReference>
<dbReference type="eggNOG" id="COG0784">
    <property type="taxonomic scope" value="Bacteria"/>
</dbReference>
<keyword evidence="8" id="KW-0547">Nucleotide-binding</keyword>
<organism evidence="24 25">
    <name type="scientific">Halorhodospira halophila (strain DSM 244 / SL1)</name>
    <name type="common">Ectothiorhodospira halophila (strain DSM 244 / SL1)</name>
    <dbReference type="NCBI Taxonomy" id="349124"/>
    <lineage>
        <taxon>Bacteria</taxon>
        <taxon>Pseudomonadati</taxon>
        <taxon>Pseudomonadota</taxon>
        <taxon>Gammaproteobacteria</taxon>
        <taxon>Chromatiales</taxon>
        <taxon>Ectothiorhodospiraceae</taxon>
        <taxon>Halorhodospira</taxon>
    </lineage>
</organism>
<dbReference type="SMART" id="SM00091">
    <property type="entry name" value="PAS"/>
    <property type="match status" value="4"/>
</dbReference>
<evidence type="ECO:0000256" key="2">
    <source>
        <dbReference type="ARBA" id="ARBA00004651"/>
    </source>
</evidence>
<evidence type="ECO:0000259" key="20">
    <source>
        <dbReference type="PROSITE" id="PS50110"/>
    </source>
</evidence>
<dbReference type="Gene3D" id="2.10.70.100">
    <property type="match status" value="1"/>
</dbReference>
<evidence type="ECO:0000256" key="1">
    <source>
        <dbReference type="ARBA" id="ARBA00000085"/>
    </source>
</evidence>
<dbReference type="InterPro" id="IPR001789">
    <property type="entry name" value="Sig_transdc_resp-reg_receiver"/>
</dbReference>
<dbReference type="CDD" id="cd17546">
    <property type="entry name" value="REC_hyHK_CKI1_RcsC-like"/>
    <property type="match status" value="1"/>
</dbReference>
<evidence type="ECO:0000256" key="14">
    <source>
        <dbReference type="ARBA" id="ARBA00064003"/>
    </source>
</evidence>
<comment type="catalytic activity">
    <reaction evidence="1">
        <text>ATP + protein L-histidine = ADP + protein N-phospho-L-histidine.</text>
        <dbReference type="EC" id="2.7.13.3"/>
    </reaction>
</comment>
<dbReference type="InterPro" id="IPR000700">
    <property type="entry name" value="PAS-assoc_C"/>
</dbReference>
<reference evidence="25" key="1">
    <citation type="submission" date="2006-12" db="EMBL/GenBank/DDBJ databases">
        <title>Complete sequence of Halorhodospira halophila SL1.</title>
        <authorList>
            <consortium name="US DOE Joint Genome Institute"/>
            <person name="Copeland A."/>
            <person name="Lucas S."/>
            <person name="Lapidus A."/>
            <person name="Barry K."/>
            <person name="Detter J.C."/>
            <person name="Glavina del Rio T."/>
            <person name="Hammon N."/>
            <person name="Israni S."/>
            <person name="Dalin E."/>
            <person name="Tice H."/>
            <person name="Pitluck S."/>
            <person name="Saunders E."/>
            <person name="Brettin T."/>
            <person name="Bruce D."/>
            <person name="Han C."/>
            <person name="Tapia R."/>
            <person name="Schmutz J."/>
            <person name="Larimer F."/>
            <person name="Land M."/>
            <person name="Hauser L."/>
            <person name="Kyrpides N."/>
            <person name="Mikhailova N."/>
            <person name="Hoff W."/>
            <person name="Richardson P."/>
        </authorList>
    </citation>
    <scope>NUCLEOTIDE SEQUENCE [LARGE SCALE GENOMIC DNA]</scope>
    <source>
        <strain evidence="25">DSM 244 / SL1</strain>
    </source>
</reference>
<dbReference type="Pfam" id="PF00512">
    <property type="entry name" value="HisKA"/>
    <property type="match status" value="1"/>
</dbReference>
<protein>
    <recommendedName>
        <fullName evidence="15">Sensory/regulatory protein RpfC</fullName>
        <ecNumber evidence="3">2.7.13.3</ecNumber>
    </recommendedName>
</protein>
<dbReference type="Pfam" id="PF00072">
    <property type="entry name" value="Response_reg"/>
    <property type="match status" value="2"/>
</dbReference>
<name>A1WTZ8_HALHL</name>
<evidence type="ECO:0000256" key="9">
    <source>
        <dbReference type="ARBA" id="ARBA00022777"/>
    </source>
</evidence>
<gene>
    <name evidence="24" type="ordered locus">Hhal_0366</name>
</gene>
<dbReference type="InterPro" id="IPR003661">
    <property type="entry name" value="HisK_dim/P_dom"/>
</dbReference>
<evidence type="ECO:0000256" key="8">
    <source>
        <dbReference type="ARBA" id="ARBA00022741"/>
    </source>
</evidence>
<dbReference type="AlphaFoldDB" id="A1WTZ8"/>
<keyword evidence="5 17" id="KW-0597">Phosphoprotein</keyword>
<keyword evidence="12" id="KW-0902">Two-component regulatory system</keyword>
<feature type="modified residue" description="Phosphohistidine" evidence="16">
    <location>
        <position position="1116"/>
    </location>
</feature>
<dbReference type="InterPro" id="IPR005467">
    <property type="entry name" value="His_kinase_dom"/>
</dbReference>
<keyword evidence="7" id="KW-0812">Transmembrane</keyword>
<dbReference type="PANTHER" id="PTHR45339">
    <property type="entry name" value="HYBRID SIGNAL TRANSDUCTION HISTIDINE KINASE J"/>
    <property type="match status" value="1"/>
</dbReference>
<dbReference type="GO" id="GO:0005524">
    <property type="term" value="F:ATP binding"/>
    <property type="evidence" value="ECO:0007669"/>
    <property type="project" value="UniProtKB-KW"/>
</dbReference>
<evidence type="ECO:0000256" key="5">
    <source>
        <dbReference type="ARBA" id="ARBA00022553"/>
    </source>
</evidence>
<feature type="domain" description="PAC" evidence="22">
    <location>
        <begin position="465"/>
        <end position="517"/>
    </location>
</feature>
<dbReference type="OrthoDB" id="5555106at2"/>
<dbReference type="SUPFAM" id="SSF47226">
    <property type="entry name" value="Histidine-containing phosphotransfer domain, HPT domain"/>
    <property type="match status" value="1"/>
</dbReference>
<dbReference type="PROSITE" id="PS50113">
    <property type="entry name" value="PAC"/>
    <property type="match status" value="4"/>
</dbReference>
<proteinExistence type="predicted"/>
<dbReference type="GO" id="GO:0000155">
    <property type="term" value="F:phosphorelay sensor kinase activity"/>
    <property type="evidence" value="ECO:0007669"/>
    <property type="project" value="InterPro"/>
</dbReference>
<dbReference type="Pfam" id="PF01627">
    <property type="entry name" value="Hpt"/>
    <property type="match status" value="1"/>
</dbReference>
<evidence type="ECO:0000259" key="22">
    <source>
        <dbReference type="PROSITE" id="PS50113"/>
    </source>
</evidence>
<dbReference type="eggNOG" id="COG2198">
    <property type="taxonomic scope" value="Bacteria"/>
</dbReference>
<evidence type="ECO:0000256" key="4">
    <source>
        <dbReference type="ARBA" id="ARBA00022475"/>
    </source>
</evidence>
<evidence type="ECO:0000256" key="12">
    <source>
        <dbReference type="ARBA" id="ARBA00023012"/>
    </source>
</evidence>
<dbReference type="Gene3D" id="1.20.120.160">
    <property type="entry name" value="HPT domain"/>
    <property type="match status" value="1"/>
</dbReference>
<feature type="modified residue" description="4-aspartylphosphate" evidence="17">
    <location>
        <position position="827"/>
    </location>
</feature>
<dbReference type="InterPro" id="IPR004358">
    <property type="entry name" value="Sig_transdc_His_kin-like_C"/>
</dbReference>
<evidence type="ECO:0000256" key="13">
    <source>
        <dbReference type="ARBA" id="ARBA00023136"/>
    </source>
</evidence>
<accession>A1WTZ8</accession>
<dbReference type="KEGG" id="hha:Hhal_0366"/>
<dbReference type="CDD" id="cd00088">
    <property type="entry name" value="HPT"/>
    <property type="match status" value="1"/>
</dbReference>
<evidence type="ECO:0000256" key="10">
    <source>
        <dbReference type="ARBA" id="ARBA00022840"/>
    </source>
</evidence>